<reference evidence="2 5" key="2">
    <citation type="submission" date="2020-08" db="EMBL/GenBank/DDBJ databases">
        <title>Genomic Encyclopedia of Type Strains, Phase IV (KMG-IV): sequencing the most valuable type-strain genomes for metagenomic binning, comparative biology and taxonomic classification.</title>
        <authorList>
            <person name="Goeker M."/>
        </authorList>
    </citation>
    <scope>NUCLEOTIDE SEQUENCE [LARGE SCALE GENOMIC DNA]</scope>
    <source>
        <strain evidence="2 5">DSM 100021</strain>
    </source>
</reference>
<reference evidence="3 4" key="1">
    <citation type="submission" date="2016-09" db="EMBL/GenBank/DDBJ databases">
        <title>Rhizobium oryziradicis sp. nov., isolated from the root of rice.</title>
        <authorList>
            <person name="Zhao J."/>
            <person name="Zhang X."/>
        </authorList>
    </citation>
    <scope>NUCLEOTIDE SEQUENCE [LARGE SCALE GENOMIC DNA]</scope>
    <source>
        <strain evidence="3 4">14971</strain>
    </source>
</reference>
<dbReference type="RefSeq" id="WP_075616207.1">
    <property type="nucleotide sequence ID" value="NZ_JACIED010000002.1"/>
</dbReference>
<name>A0A1Q9A0U0_9HYPH</name>
<evidence type="ECO:0000313" key="4">
    <source>
        <dbReference type="Proteomes" id="UP000185598"/>
    </source>
</evidence>
<dbReference type="OrthoDB" id="7959761at2"/>
<evidence type="ECO:0000313" key="2">
    <source>
        <dbReference type="EMBL" id="MBB4007812.1"/>
    </source>
</evidence>
<dbReference type="PROSITE" id="PS51186">
    <property type="entry name" value="GNAT"/>
    <property type="match status" value="1"/>
</dbReference>
<dbReference type="GO" id="GO:0016747">
    <property type="term" value="F:acyltransferase activity, transferring groups other than amino-acyl groups"/>
    <property type="evidence" value="ECO:0007669"/>
    <property type="project" value="InterPro"/>
</dbReference>
<comment type="caution">
    <text evidence="3">The sequence shown here is derived from an EMBL/GenBank/DDBJ whole genome shotgun (WGS) entry which is preliminary data.</text>
</comment>
<evidence type="ECO:0000259" key="1">
    <source>
        <dbReference type="PROSITE" id="PS51186"/>
    </source>
</evidence>
<accession>A0A1Q9A0U0</accession>
<dbReference type="Pfam" id="PF00583">
    <property type="entry name" value="Acetyltransf_1"/>
    <property type="match status" value="1"/>
</dbReference>
<sequence>MVRPGTSADRFAVIDLLRQSHAAAGYSFRFEAARADALYRLHLESPAACALLLERDGIVCGLLLASAFNHPFGAGLMAKETVWFIAPSARGRSALVMLDAYEAWAKSIGCVAIGMATLATNDVSRLYIRRGYAPAETHFIKPL</sequence>
<dbReference type="Gene3D" id="3.40.630.30">
    <property type="match status" value="1"/>
</dbReference>
<keyword evidence="4" id="KW-1185">Reference proteome</keyword>
<dbReference type="SUPFAM" id="SSF55729">
    <property type="entry name" value="Acyl-CoA N-acyltransferases (Nat)"/>
    <property type="match status" value="1"/>
</dbReference>
<dbReference type="EMBL" id="JACIED010000002">
    <property type="protein sequence ID" value="MBB4007812.1"/>
    <property type="molecule type" value="Genomic_DNA"/>
</dbReference>
<dbReference type="EMBL" id="MKIN01000024">
    <property type="protein sequence ID" value="OLP48154.1"/>
    <property type="molecule type" value="Genomic_DNA"/>
</dbReference>
<dbReference type="AlphaFoldDB" id="A0A1Q9A0U0"/>
<dbReference type="InterPro" id="IPR016181">
    <property type="entry name" value="Acyl_CoA_acyltransferase"/>
</dbReference>
<dbReference type="STRING" id="887144.BJF91_08365"/>
<dbReference type="InterPro" id="IPR000182">
    <property type="entry name" value="GNAT_dom"/>
</dbReference>
<dbReference type="Proteomes" id="UP000185598">
    <property type="component" value="Unassembled WGS sequence"/>
</dbReference>
<feature type="domain" description="N-acetyltransferase" evidence="1">
    <location>
        <begin position="1"/>
        <end position="143"/>
    </location>
</feature>
<dbReference type="Proteomes" id="UP000544107">
    <property type="component" value="Unassembled WGS sequence"/>
</dbReference>
<keyword evidence="3" id="KW-0808">Transferase</keyword>
<evidence type="ECO:0000313" key="5">
    <source>
        <dbReference type="Proteomes" id="UP000544107"/>
    </source>
</evidence>
<organism evidence="3 4">
    <name type="scientific">Allorhizobium taibaishanense</name>
    <dbReference type="NCBI Taxonomy" id="887144"/>
    <lineage>
        <taxon>Bacteria</taxon>
        <taxon>Pseudomonadati</taxon>
        <taxon>Pseudomonadota</taxon>
        <taxon>Alphaproteobacteria</taxon>
        <taxon>Hyphomicrobiales</taxon>
        <taxon>Rhizobiaceae</taxon>
        <taxon>Rhizobium/Agrobacterium group</taxon>
        <taxon>Allorhizobium</taxon>
    </lineage>
</organism>
<gene>
    <name evidence="3" type="ORF">BJF91_08365</name>
    <name evidence="2" type="ORF">GGQ71_002075</name>
</gene>
<protein>
    <submittedName>
        <fullName evidence="3">GCN5 family acetyltransferase</fullName>
    </submittedName>
</protein>
<evidence type="ECO:0000313" key="3">
    <source>
        <dbReference type="EMBL" id="OLP48154.1"/>
    </source>
</evidence>
<proteinExistence type="predicted"/>